<accession>A0A812RRA1</accession>
<protein>
    <submittedName>
        <fullName evidence="2">FTSH1 protein</fullName>
    </submittedName>
</protein>
<feature type="region of interest" description="Disordered" evidence="1">
    <location>
        <begin position="364"/>
        <end position="422"/>
    </location>
</feature>
<name>A0A812RRA1_9DINO</name>
<keyword evidence="3" id="KW-1185">Reference proteome</keyword>
<dbReference type="EMBL" id="CAJNJA010019653">
    <property type="protein sequence ID" value="CAE7448518.1"/>
    <property type="molecule type" value="Genomic_DNA"/>
</dbReference>
<sequence>VPTHAGESHAAPSYHTNVKLADGEEWLCDAASKLGQEPALIPRAANLSVGGVGKGAQTCRNDCRMPMTLTRADGSRAVGSFSGPVVQGSGCPALLGLKSLQENRALLDLDKGLMRFLGEGEATLVLPPGSETFRLEAAKSGHLLLPIDPVPAGAPPGEHHLFIDNAVPQNCREPSSDLAEHHMSTEMREQIQHSEQLCAEVLQSFSVDSAKQCVCKIAERWQSVVTPSQPQRFDSPGASSCFGLYVHGGQHGITCATRDQPQLAKVLCALMNSLSPDTPYTTLMLSADVVSPVHVDKFNEGINTVLPLHLPAHGGGLWLELRLGDRPSMLPKVGAEAIECANTANTSFTTSASATTNANTSFTTSASATTNADTSFTTSTSATTNADTSFTTPSSSFSSETQPKRTPSPRAADAKPMSKGKHPPVRVGFVKRVLLITLFQSTVAAFMSQQWEAMRLRPLELVRDGYDHALAGLKQRQYQAVWIDLASPQHFAGRGDQDRMSRVMARLATLIDWAVRLEVPAFISSGRRMYAQHESVQHLLQLRQYHISYHNWCHWGVKLNPNITASAAKLKLYSTIPFANHECTCAPGTAHDYDLDANKGAAGSAAAPSRAEEAAMKPIVAALSAALCSSESVKLADPMCSSHACPDGSLSASSRDQAYPVAAVKAELPVNSPANDVTVTGLSPHTAAEPCAPQVAYPTDQKIRQRQHVQDMKAQGKEVHVRKKTHVVEQHADDCGESLASLMSAGAAASSHFAFSSSDNSDDDLSDFVDAITSSQLNSFALWVNEWVRVQLAA</sequence>
<reference evidence="2" key="1">
    <citation type="submission" date="2021-02" db="EMBL/GenBank/DDBJ databases">
        <authorList>
            <person name="Dougan E. K."/>
            <person name="Rhodes N."/>
            <person name="Thang M."/>
            <person name="Chan C."/>
        </authorList>
    </citation>
    <scope>NUCLEOTIDE SEQUENCE</scope>
</reference>
<evidence type="ECO:0000313" key="3">
    <source>
        <dbReference type="Proteomes" id="UP000601435"/>
    </source>
</evidence>
<evidence type="ECO:0000313" key="2">
    <source>
        <dbReference type="EMBL" id="CAE7448518.1"/>
    </source>
</evidence>
<dbReference type="AlphaFoldDB" id="A0A812RRA1"/>
<gene>
    <name evidence="2" type="primary">FTSH1</name>
    <name evidence="2" type="ORF">SNEC2469_LOCUS12403</name>
</gene>
<organism evidence="2 3">
    <name type="scientific">Symbiodinium necroappetens</name>
    <dbReference type="NCBI Taxonomy" id="1628268"/>
    <lineage>
        <taxon>Eukaryota</taxon>
        <taxon>Sar</taxon>
        <taxon>Alveolata</taxon>
        <taxon>Dinophyceae</taxon>
        <taxon>Suessiales</taxon>
        <taxon>Symbiodiniaceae</taxon>
        <taxon>Symbiodinium</taxon>
    </lineage>
</organism>
<dbReference type="Proteomes" id="UP000601435">
    <property type="component" value="Unassembled WGS sequence"/>
</dbReference>
<feature type="compositionally biased region" description="Low complexity" evidence="1">
    <location>
        <begin position="364"/>
        <end position="401"/>
    </location>
</feature>
<proteinExistence type="predicted"/>
<comment type="caution">
    <text evidence="2">The sequence shown here is derived from an EMBL/GenBank/DDBJ whole genome shotgun (WGS) entry which is preliminary data.</text>
</comment>
<feature type="non-terminal residue" evidence="2">
    <location>
        <position position="794"/>
    </location>
</feature>
<evidence type="ECO:0000256" key="1">
    <source>
        <dbReference type="SAM" id="MobiDB-lite"/>
    </source>
</evidence>